<evidence type="ECO:0000256" key="1">
    <source>
        <dbReference type="ARBA" id="ARBA00004651"/>
    </source>
</evidence>
<dbReference type="GO" id="GO:0005549">
    <property type="term" value="F:odorant binding"/>
    <property type="evidence" value="ECO:0007669"/>
    <property type="project" value="InterPro"/>
</dbReference>
<feature type="transmembrane region" description="Helical" evidence="10">
    <location>
        <begin position="130"/>
        <end position="155"/>
    </location>
</feature>
<comment type="similarity">
    <text evidence="10">Belongs to the insect chemoreceptor superfamily. Heteromeric odorant receptor channel (TC 1.A.69) family.</text>
</comment>
<dbReference type="OrthoDB" id="8185860at2759"/>
<dbReference type="VEuPathDB" id="VectorBase:CPIJ000545"/>
<evidence type="ECO:0000256" key="9">
    <source>
        <dbReference type="ARBA" id="ARBA00023224"/>
    </source>
</evidence>
<keyword evidence="6 10" id="KW-1133">Transmembrane helix</keyword>
<dbReference type="GO" id="GO:0005886">
    <property type="term" value="C:plasma membrane"/>
    <property type="evidence" value="ECO:0007669"/>
    <property type="project" value="UniProtKB-SubCell"/>
</dbReference>
<name>A0A3G1T0A9_CULQU</name>
<keyword evidence="2" id="KW-1003">Cell membrane</keyword>
<dbReference type="VEuPathDB" id="VectorBase:CQUJHB006894"/>
<keyword evidence="5 10" id="KW-0552">Olfaction</keyword>
<keyword evidence="8 10" id="KW-0675">Receptor</keyword>
<keyword evidence="3 10" id="KW-0716">Sensory transduction</keyword>
<dbReference type="InterPro" id="IPR004117">
    <property type="entry name" value="7tm6_olfct_rcpt"/>
</dbReference>
<reference evidence="11" key="1">
    <citation type="submission" date="2017-10" db="EMBL/GenBank/DDBJ databases">
        <title>Odorant reception in Culex mosquitoes.</title>
        <authorList>
            <person name="Zeng F."/>
            <person name="Leal W.S."/>
        </authorList>
    </citation>
    <scope>NUCLEOTIDE SEQUENCE</scope>
</reference>
<evidence type="ECO:0000313" key="11">
    <source>
        <dbReference type="EMBL" id="AXY87530.1"/>
    </source>
</evidence>
<evidence type="ECO:0000256" key="10">
    <source>
        <dbReference type="RuleBase" id="RU351113"/>
    </source>
</evidence>
<dbReference type="GO" id="GO:0004984">
    <property type="term" value="F:olfactory receptor activity"/>
    <property type="evidence" value="ECO:0007669"/>
    <property type="project" value="InterPro"/>
</dbReference>
<evidence type="ECO:0000256" key="5">
    <source>
        <dbReference type="ARBA" id="ARBA00022725"/>
    </source>
</evidence>
<comment type="subcellular location">
    <subcellularLocation>
        <location evidence="1 10">Cell membrane</location>
        <topology evidence="1 10">Multi-pass membrane protein</topology>
    </subcellularLocation>
</comment>
<dbReference type="AlphaFoldDB" id="A0A3G1T0A9"/>
<comment type="caution">
    <text evidence="10">Lacks conserved residue(s) required for the propagation of feature annotation.</text>
</comment>
<accession>A0A3G1T0A9</accession>
<feature type="transmembrane region" description="Helical" evidence="10">
    <location>
        <begin position="183"/>
        <end position="202"/>
    </location>
</feature>
<evidence type="ECO:0000256" key="7">
    <source>
        <dbReference type="ARBA" id="ARBA00023136"/>
    </source>
</evidence>
<organism evidence="11">
    <name type="scientific">Culex quinquefasciatus</name>
    <name type="common">Southern house mosquito</name>
    <name type="synonym">Culex pungens</name>
    <dbReference type="NCBI Taxonomy" id="7176"/>
    <lineage>
        <taxon>Eukaryota</taxon>
        <taxon>Metazoa</taxon>
        <taxon>Ecdysozoa</taxon>
        <taxon>Arthropoda</taxon>
        <taxon>Hexapoda</taxon>
        <taxon>Insecta</taxon>
        <taxon>Pterygota</taxon>
        <taxon>Neoptera</taxon>
        <taxon>Endopterygota</taxon>
        <taxon>Diptera</taxon>
        <taxon>Nematocera</taxon>
        <taxon>Culicoidea</taxon>
        <taxon>Culicidae</taxon>
        <taxon>Culicinae</taxon>
        <taxon>Culicini</taxon>
        <taxon>Culex</taxon>
        <taxon>Culex</taxon>
    </lineage>
</organism>
<evidence type="ECO:0000256" key="3">
    <source>
        <dbReference type="ARBA" id="ARBA00022606"/>
    </source>
</evidence>
<keyword evidence="9 10" id="KW-0807">Transducer</keyword>
<evidence type="ECO:0000256" key="2">
    <source>
        <dbReference type="ARBA" id="ARBA00022475"/>
    </source>
</evidence>
<dbReference type="Pfam" id="PF02949">
    <property type="entry name" value="7tm_6"/>
    <property type="match status" value="1"/>
</dbReference>
<feature type="transmembrane region" description="Helical" evidence="10">
    <location>
        <begin position="264"/>
        <end position="283"/>
    </location>
</feature>
<dbReference type="PANTHER" id="PTHR21137:SF35">
    <property type="entry name" value="ODORANT RECEPTOR 19A-RELATED"/>
    <property type="match status" value="1"/>
</dbReference>
<dbReference type="GO" id="GO:0007165">
    <property type="term" value="P:signal transduction"/>
    <property type="evidence" value="ECO:0007669"/>
    <property type="project" value="UniProtKB-KW"/>
</dbReference>
<dbReference type="PANTHER" id="PTHR21137">
    <property type="entry name" value="ODORANT RECEPTOR"/>
    <property type="match status" value="1"/>
</dbReference>
<evidence type="ECO:0000256" key="8">
    <source>
        <dbReference type="ARBA" id="ARBA00023170"/>
    </source>
</evidence>
<evidence type="ECO:0000256" key="4">
    <source>
        <dbReference type="ARBA" id="ARBA00022692"/>
    </source>
</evidence>
<dbReference type="GeneID" id="6031407"/>
<dbReference type="EMBL" id="MG280966">
    <property type="protein sequence ID" value="AXY87530.1"/>
    <property type="molecule type" value="mRNA"/>
</dbReference>
<keyword evidence="4 10" id="KW-0812">Transmembrane</keyword>
<feature type="transmembrane region" description="Helical" evidence="10">
    <location>
        <begin position="295"/>
        <end position="313"/>
    </location>
</feature>
<gene>
    <name evidence="11" type="primary">OR5</name>
</gene>
<protein>
    <recommendedName>
        <fullName evidence="10">Odorant receptor</fullName>
    </recommendedName>
</protein>
<evidence type="ECO:0000256" key="6">
    <source>
        <dbReference type="ARBA" id="ARBA00022989"/>
    </source>
</evidence>
<sequence>MKFYELREPMAAVPFILRVLRFSGLLGCPRGLLRFGLSFLGPWLVIGLPKLICGFGSDLGLNVRGYAEVLFMCNIDVRMLVFFWHRRKLAEFVEIVQKAFDKVSTLSSDSSMYKMILKSNQMMDKSAKSYVLYTLGTSGVFLVLPALQSCGIYFMNHGNDTVVPKFVTATAHEESGWDVDENIVYYFIHVMLITPMHLLLGLRFATIDTMIFCGVRSTILLFRLVSAKLEKLHEFSGSTLREQFLDVVNLHVDALRCVQILEGIFSFVVMVQLVSTVIIWIAMVLCVSNNPNANAINLFVLLILITAQSYILCRLGTELTAESFAVATSSYDCQWVQLPADIQSGVGRILQRAQKWEGITAAHFFQLDVERFGAMVQTSYSIFVILRERLMHS</sequence>
<proteinExistence type="evidence at transcript level"/>
<keyword evidence="7 10" id="KW-0472">Membrane</keyword>